<keyword evidence="3" id="KW-0633">Potassium transport</keyword>
<dbReference type="InterPro" id="IPR050794">
    <property type="entry name" value="CPA2_transporter"/>
</dbReference>
<dbReference type="EMBL" id="JAVXUP010000763">
    <property type="protein sequence ID" value="KAK3021382.1"/>
    <property type="molecule type" value="Genomic_DNA"/>
</dbReference>
<feature type="transmembrane region" description="Helical" evidence="11">
    <location>
        <begin position="190"/>
        <end position="208"/>
    </location>
</feature>
<evidence type="ECO:0000256" key="8">
    <source>
        <dbReference type="ARBA" id="ARBA00023136"/>
    </source>
</evidence>
<evidence type="ECO:0000256" key="10">
    <source>
        <dbReference type="SAM" id="MobiDB-lite"/>
    </source>
</evidence>
<reference evidence="15" key="1">
    <citation type="submission" date="2022-12" db="EMBL/GenBank/DDBJ databases">
        <title>Draft genome assemblies for two species of Escallonia (Escalloniales).</title>
        <authorList>
            <person name="Chanderbali A."/>
            <person name="Dervinis C."/>
            <person name="Anghel I."/>
            <person name="Soltis D."/>
            <person name="Soltis P."/>
            <person name="Zapata F."/>
        </authorList>
    </citation>
    <scope>NUCLEOTIDE SEQUENCE</scope>
    <source>
        <strain evidence="15">UCBG64.0493</strain>
        <tissue evidence="15">Leaf</tissue>
    </source>
</reference>
<feature type="transmembrane region" description="Helical" evidence="11">
    <location>
        <begin position="285"/>
        <end position="304"/>
    </location>
</feature>
<dbReference type="GO" id="GO:0015297">
    <property type="term" value="F:antiporter activity"/>
    <property type="evidence" value="ECO:0007669"/>
    <property type="project" value="InterPro"/>
</dbReference>
<feature type="transmembrane region" description="Helical" evidence="11">
    <location>
        <begin position="335"/>
        <end position="352"/>
    </location>
</feature>
<dbReference type="Gene3D" id="3.40.50.12370">
    <property type="match status" value="1"/>
</dbReference>
<dbReference type="Gene3D" id="1.20.1530.20">
    <property type="match status" value="1"/>
</dbReference>
<dbReference type="Proteomes" id="UP001188597">
    <property type="component" value="Unassembled WGS sequence"/>
</dbReference>
<dbReference type="GO" id="GO:1902600">
    <property type="term" value="P:proton transmembrane transport"/>
    <property type="evidence" value="ECO:0007669"/>
    <property type="project" value="InterPro"/>
</dbReference>
<dbReference type="GO" id="GO:0012505">
    <property type="term" value="C:endomembrane system"/>
    <property type="evidence" value="ECO:0007669"/>
    <property type="project" value="TreeGrafter"/>
</dbReference>
<feature type="transmembrane region" description="Helical" evidence="11">
    <location>
        <begin position="364"/>
        <end position="384"/>
    </location>
</feature>
<comment type="caution">
    <text evidence="15">The sequence shown here is derived from an EMBL/GenBank/DDBJ whole genome shotgun (WGS) entry which is preliminary data.</text>
</comment>
<feature type="transmembrane region" description="Helical" evidence="11">
    <location>
        <begin position="426"/>
        <end position="448"/>
    </location>
</feature>
<evidence type="ECO:0000256" key="4">
    <source>
        <dbReference type="ARBA" id="ARBA00022692"/>
    </source>
</evidence>
<evidence type="ECO:0008006" key="17">
    <source>
        <dbReference type="Google" id="ProtNLM"/>
    </source>
</evidence>
<feature type="transmembrane region" description="Helical" evidence="11">
    <location>
        <begin position="159"/>
        <end position="178"/>
    </location>
</feature>
<keyword evidence="4 11" id="KW-0812">Transmembrane</keyword>
<evidence type="ECO:0000313" key="16">
    <source>
        <dbReference type="Proteomes" id="UP001188597"/>
    </source>
</evidence>
<feature type="domain" description="Cation/H+ exchanger transmembrane" evidence="12">
    <location>
        <begin position="97"/>
        <end position="444"/>
    </location>
</feature>
<dbReference type="PANTHER" id="PTHR32468">
    <property type="entry name" value="CATION/H + ANTIPORTER"/>
    <property type="match status" value="1"/>
</dbReference>
<dbReference type="AlphaFoldDB" id="A0AA88W7B8"/>
<keyword evidence="16" id="KW-1185">Reference proteome</keyword>
<evidence type="ECO:0000256" key="5">
    <source>
        <dbReference type="ARBA" id="ARBA00022958"/>
    </source>
</evidence>
<feature type="transmembrane region" description="Helical" evidence="11">
    <location>
        <begin position="396"/>
        <end position="414"/>
    </location>
</feature>
<comment type="subcellular location">
    <subcellularLocation>
        <location evidence="1">Membrane</location>
        <topology evidence="1">Multi-pass membrane protein</topology>
    </subcellularLocation>
</comment>
<evidence type="ECO:0000259" key="13">
    <source>
        <dbReference type="Pfam" id="PF23256"/>
    </source>
</evidence>
<keyword evidence="8 11" id="KW-0472">Membrane</keyword>
<feature type="compositionally biased region" description="Polar residues" evidence="10">
    <location>
        <begin position="810"/>
        <end position="820"/>
    </location>
</feature>
<protein>
    <recommendedName>
        <fullName evidence="17">Cation/H+ exchanger domain-containing protein</fullName>
    </recommendedName>
</protein>
<dbReference type="InterPro" id="IPR038770">
    <property type="entry name" value="Na+/solute_symporter_sf"/>
</dbReference>
<feature type="transmembrane region" description="Helical" evidence="11">
    <location>
        <begin position="36"/>
        <end position="58"/>
    </location>
</feature>
<evidence type="ECO:0000313" key="15">
    <source>
        <dbReference type="EMBL" id="KAK3021382.1"/>
    </source>
</evidence>
<dbReference type="Pfam" id="PF23259">
    <property type="entry name" value="CHX17_C"/>
    <property type="match status" value="1"/>
</dbReference>
<dbReference type="InterPro" id="IPR057290">
    <property type="entry name" value="CHX17_C"/>
</dbReference>
<name>A0AA88W7B8_9ASTE</name>
<sequence>MNDTEFQQLNHTVLCYAETIYRFNGVWEGPDPLSPILPLFILQITIAIFATRLFVLLLRAANQPPFVGEILDCKMDIGINAMNFTEFLFLLVNPLQSGIILGPSGLGRFETYRTYCFPTYSLPVLEPMAHFALVCYAFLMGLEMDLRSVWRTGRKAKTVAAAGILIPFCIAAVCFIFFQDYQVYKTGYFFWGFALSVTGHSVLCRLLEKQKTLHTEHGKTAMSAALVTDFLSWASLAIALATSSGTKFAYPLLGMAAFAGSVKYARPVLLWVIRRTPEGQGYSEYYVCSVLTGAFLFGVVTDVLGTHPMIGAFMFGLIIPNEVLEATLVERLEDFVMGILMPTFFAVCGIRTNVDVIASDSASYVGVAFVMVMFCFAKVVSTIIASISCNMPLREALHVGLLMNTKSIMAMILLELGQQQGTLTTQAYTIMVVPVLVMTIIASLVPVLQRPSRNVMLYKRRTVQKSRPEEELRILACIQGMRNVPSVINLLEASNATQRSPISVFALYLVELVGRASAAITVHSARKAGPRNPNHEEAQIDQIISAFDNYELRCDGASVQTLTARSAYSTMDEDICSIAKDKRVAIIILPFHKLQTLDGDMEDINPAFRSVNENVLANAPCSVGILIDRGQAETGQFPRRVAVLYFGGPDDREALAYAWRMSEHSAITLTVVRFIPGNDAPPLESMEFMSKAHGAITVNIDSEREKVMDDEFLSKFKIATVNAKSVTYSELVLNDEEETVGAIKSLDEGHDLYVVGKGRGMVSPLTAGLADWCDCPELGPVGDLLVTSEFSSAFSVLVVQQYVRMAGLTNGSVSPASTANHEQDLGEMDWRPSEAETDAFGSFGSNRRDRDHSH</sequence>
<feature type="transmembrane region" description="Helical" evidence="11">
    <location>
        <begin position="79"/>
        <end position="100"/>
    </location>
</feature>
<dbReference type="GO" id="GO:0016020">
    <property type="term" value="C:membrane"/>
    <property type="evidence" value="ECO:0007669"/>
    <property type="project" value="UniProtKB-SubCell"/>
</dbReference>
<keyword evidence="5" id="KW-0630">Potassium</keyword>
<organism evidence="15 16">
    <name type="scientific">Escallonia herrerae</name>
    <dbReference type="NCBI Taxonomy" id="1293975"/>
    <lineage>
        <taxon>Eukaryota</taxon>
        <taxon>Viridiplantae</taxon>
        <taxon>Streptophyta</taxon>
        <taxon>Embryophyta</taxon>
        <taxon>Tracheophyta</taxon>
        <taxon>Spermatophyta</taxon>
        <taxon>Magnoliopsida</taxon>
        <taxon>eudicotyledons</taxon>
        <taxon>Gunneridae</taxon>
        <taxon>Pentapetalae</taxon>
        <taxon>asterids</taxon>
        <taxon>campanulids</taxon>
        <taxon>Escalloniales</taxon>
        <taxon>Escalloniaceae</taxon>
        <taxon>Escallonia</taxon>
    </lineage>
</organism>
<evidence type="ECO:0000259" key="12">
    <source>
        <dbReference type="Pfam" id="PF00999"/>
    </source>
</evidence>
<keyword evidence="7" id="KW-0406">Ion transport</keyword>
<feature type="region of interest" description="Disordered" evidence="10">
    <location>
        <begin position="810"/>
        <end position="854"/>
    </location>
</feature>
<dbReference type="Pfam" id="PF23256">
    <property type="entry name" value="CHX17_2nd"/>
    <property type="match status" value="1"/>
</dbReference>
<feature type="transmembrane region" description="Helical" evidence="11">
    <location>
        <begin position="248"/>
        <end position="273"/>
    </location>
</feature>
<dbReference type="PANTHER" id="PTHR32468:SF82">
    <property type="entry name" value="CATION_H(+) ANTIPORTER 15-LIKE"/>
    <property type="match status" value="1"/>
</dbReference>
<dbReference type="InterPro" id="IPR057291">
    <property type="entry name" value="CHX17_2nd"/>
</dbReference>
<evidence type="ECO:0000256" key="3">
    <source>
        <dbReference type="ARBA" id="ARBA00022538"/>
    </source>
</evidence>
<keyword evidence="6 11" id="KW-1133">Transmembrane helix</keyword>
<evidence type="ECO:0000256" key="11">
    <source>
        <dbReference type="SAM" id="Phobius"/>
    </source>
</evidence>
<proteinExistence type="inferred from homology"/>
<accession>A0AA88W7B8</accession>
<evidence type="ECO:0000256" key="2">
    <source>
        <dbReference type="ARBA" id="ARBA00022448"/>
    </source>
</evidence>
<dbReference type="InterPro" id="IPR006153">
    <property type="entry name" value="Cation/H_exchanger_TM"/>
</dbReference>
<feature type="domain" description="Cation/H(+) antiporter central" evidence="13">
    <location>
        <begin position="502"/>
        <end position="635"/>
    </location>
</feature>
<dbReference type="GO" id="GO:0006885">
    <property type="term" value="P:regulation of pH"/>
    <property type="evidence" value="ECO:0007669"/>
    <property type="project" value="TreeGrafter"/>
</dbReference>
<dbReference type="Pfam" id="PF00999">
    <property type="entry name" value="Na_H_Exchanger"/>
    <property type="match status" value="1"/>
</dbReference>
<comment type="similarity">
    <text evidence="9">Belongs to the monovalent cation:proton antiporter 2 (CPA2) transporter (TC 2.A.37) family. CHX (TC 2.A.37.4) subfamily.</text>
</comment>
<evidence type="ECO:0000259" key="14">
    <source>
        <dbReference type="Pfam" id="PF23259"/>
    </source>
</evidence>
<feature type="domain" description="Cation/H(+) antiporter C-terminal" evidence="14">
    <location>
        <begin position="641"/>
        <end position="803"/>
    </location>
</feature>
<gene>
    <name evidence="15" type="ORF">RJ639_047224</name>
</gene>
<evidence type="ECO:0000256" key="1">
    <source>
        <dbReference type="ARBA" id="ARBA00004141"/>
    </source>
</evidence>
<keyword evidence="2" id="KW-0813">Transport</keyword>
<feature type="compositionally biased region" description="Basic and acidic residues" evidence="10">
    <location>
        <begin position="821"/>
        <end position="834"/>
    </location>
</feature>
<evidence type="ECO:0000256" key="7">
    <source>
        <dbReference type="ARBA" id="ARBA00023065"/>
    </source>
</evidence>
<dbReference type="GO" id="GO:0006813">
    <property type="term" value="P:potassium ion transport"/>
    <property type="evidence" value="ECO:0007669"/>
    <property type="project" value="UniProtKB-KW"/>
</dbReference>
<evidence type="ECO:0000256" key="9">
    <source>
        <dbReference type="ARBA" id="ARBA00038341"/>
    </source>
</evidence>
<feature type="transmembrane region" description="Helical" evidence="11">
    <location>
        <begin position="120"/>
        <end position="139"/>
    </location>
</feature>
<evidence type="ECO:0000256" key="6">
    <source>
        <dbReference type="ARBA" id="ARBA00022989"/>
    </source>
</evidence>
<feature type="transmembrane region" description="Helical" evidence="11">
    <location>
        <begin position="220"/>
        <end position="242"/>
    </location>
</feature>